<evidence type="ECO:0000313" key="1">
    <source>
        <dbReference type="EMBL" id="KAH0617474.1"/>
    </source>
</evidence>
<keyword evidence="2" id="KW-1185">Reference proteome</keyword>
<reference evidence="1 2" key="1">
    <citation type="journal article" date="2022" name="Gigascience">
        <title>A chromosome-level genome assembly and annotation of the desert horned lizard, Phrynosoma platyrhinos, provides insight into chromosomal rearrangements among reptiles.</title>
        <authorList>
            <person name="Koochekian N."/>
            <person name="Ascanio A."/>
            <person name="Farleigh K."/>
            <person name="Card D.C."/>
            <person name="Schield D.R."/>
            <person name="Castoe T.A."/>
            <person name="Jezkova T."/>
        </authorList>
    </citation>
    <scope>NUCLEOTIDE SEQUENCE [LARGE SCALE GENOMIC DNA]</scope>
    <source>
        <strain evidence="1">NK-2021</strain>
    </source>
</reference>
<organism evidence="1 2">
    <name type="scientific">Phrynosoma platyrhinos</name>
    <name type="common">Desert horned lizard</name>
    <dbReference type="NCBI Taxonomy" id="52577"/>
    <lineage>
        <taxon>Eukaryota</taxon>
        <taxon>Metazoa</taxon>
        <taxon>Chordata</taxon>
        <taxon>Craniata</taxon>
        <taxon>Vertebrata</taxon>
        <taxon>Euteleostomi</taxon>
        <taxon>Lepidosauria</taxon>
        <taxon>Squamata</taxon>
        <taxon>Bifurcata</taxon>
        <taxon>Unidentata</taxon>
        <taxon>Episquamata</taxon>
        <taxon>Toxicofera</taxon>
        <taxon>Iguania</taxon>
        <taxon>Phrynosomatidae</taxon>
        <taxon>Phrynosomatinae</taxon>
        <taxon>Phrynosoma</taxon>
    </lineage>
</organism>
<dbReference type="EMBL" id="JAIPUX010005289">
    <property type="protein sequence ID" value="KAH0617474.1"/>
    <property type="molecule type" value="Genomic_DNA"/>
</dbReference>
<comment type="caution">
    <text evidence="1">The sequence shown here is derived from an EMBL/GenBank/DDBJ whole genome shotgun (WGS) entry which is preliminary data.</text>
</comment>
<accession>A0ABQ7SJJ0</accession>
<dbReference type="Proteomes" id="UP000826234">
    <property type="component" value="Unassembled WGS sequence"/>
</dbReference>
<sequence>MLRSPSAHCPAIAPLSHPPVPQVCPPSWMAVPAASPALGKEARAARPGCPATRGLASTVTKGPGPMLVWASVWTLKETTVCLMELFTRVEKHSSPTVNTTAHAEMDR</sequence>
<protein>
    <submittedName>
        <fullName evidence="1">Uncharacterized protein</fullName>
    </submittedName>
</protein>
<evidence type="ECO:0000313" key="2">
    <source>
        <dbReference type="Proteomes" id="UP000826234"/>
    </source>
</evidence>
<name>A0ABQ7SJJ0_PHRPL</name>
<gene>
    <name evidence="1" type="ORF">JD844_015754</name>
</gene>
<proteinExistence type="predicted"/>